<protein>
    <submittedName>
        <fullName evidence="1">Uncharacterized protein</fullName>
    </submittedName>
</protein>
<keyword evidence="2" id="KW-1185">Reference proteome</keyword>
<comment type="caution">
    <text evidence="1">The sequence shown here is derived from an EMBL/GenBank/DDBJ whole genome shotgun (WGS) entry which is preliminary data.</text>
</comment>
<dbReference type="EMBL" id="CAVMJV010000011">
    <property type="protein sequence ID" value="CAK5044985.1"/>
    <property type="molecule type" value="Genomic_DNA"/>
</dbReference>
<evidence type="ECO:0000313" key="2">
    <source>
        <dbReference type="Proteomes" id="UP001497535"/>
    </source>
</evidence>
<gene>
    <name evidence="1" type="ORF">MENTE1834_LOCUS11631</name>
</gene>
<reference evidence="1" key="1">
    <citation type="submission" date="2023-11" db="EMBL/GenBank/DDBJ databases">
        <authorList>
            <person name="Poullet M."/>
        </authorList>
    </citation>
    <scope>NUCLEOTIDE SEQUENCE</scope>
    <source>
        <strain evidence="1">E1834</strain>
    </source>
</reference>
<organism evidence="1 2">
    <name type="scientific">Meloidogyne enterolobii</name>
    <name type="common">Root-knot nematode worm</name>
    <name type="synonym">Meloidogyne mayaguensis</name>
    <dbReference type="NCBI Taxonomy" id="390850"/>
    <lineage>
        <taxon>Eukaryota</taxon>
        <taxon>Metazoa</taxon>
        <taxon>Ecdysozoa</taxon>
        <taxon>Nematoda</taxon>
        <taxon>Chromadorea</taxon>
        <taxon>Rhabditida</taxon>
        <taxon>Tylenchina</taxon>
        <taxon>Tylenchomorpha</taxon>
        <taxon>Tylenchoidea</taxon>
        <taxon>Meloidogynidae</taxon>
        <taxon>Meloidogyninae</taxon>
        <taxon>Meloidogyne</taxon>
    </lineage>
</organism>
<sequence length="706" mass="79342">MKIKKKKRSWAASFVPKKNSFNNNIEVKTQEKGKEGGEEKLLKNNNRRKPLGPSLSWDPQQQRQIKEQRSVISSPGSQTSRSRIHSDGSTKKPSILSRENLWPFSSLGKSSLNSSEEKKENIKKQFYPQKKISTATLLGKKRKKSSSVVFCKRGNRSNSLSALSGDLLPIEDGVNKTALELNWLVFGLKTRELGNVWICFVDVLLLYVQIVFVLHCALLAEYRTSGLRAEIECAVKRLAARLTFSGSPARARRMFADHHHHQQQQREKKTLEENERQMEMLRRQMGTPDIVVSSCNSEGTPESADEGFWANPSPQHLEGSNCGNDRWNTLNNQELTTITSGIPSSLSSTNSPQHSGGGDLLIQDRRIVKNDGGNIIQMDTLKPPGFPFGIPLLSNSSPSNSSSFSPCYTSNCSSIDNGGLNQCSSPPRSNSVDLSQLRRDIELWSVSSLSSAEAGSSTGERTAGISTPGGDSIRTVRSRSFDPSGSPDCVLRRPSRIEHLSEIFRKALAKSPVVKRAAALQEQEQKRATKHRTSRYWLEEQINSSEHIWLPSCSISSSTNIDTECYLGETDCGRIGEKRRCAACHIVAHTACFPLLAKMNLNCKSTYRDSQTNRRQHCRDGQDSLYKHHWVHRWRLEGRCFHCGKSFQQKMFREKVMTSASKFQICSYSYSYFVPPLFLASYSYSYLVPPPFFCSYSYSYLVPALF</sequence>
<accession>A0ACB0YFT6</accession>
<name>A0ACB0YFT6_MELEN</name>
<dbReference type="Proteomes" id="UP001497535">
    <property type="component" value="Unassembled WGS sequence"/>
</dbReference>
<evidence type="ECO:0000313" key="1">
    <source>
        <dbReference type="EMBL" id="CAK5044985.1"/>
    </source>
</evidence>
<proteinExistence type="predicted"/>